<organism evidence="1 2">
    <name type="scientific">Aquatica leii</name>
    <dbReference type="NCBI Taxonomy" id="1421715"/>
    <lineage>
        <taxon>Eukaryota</taxon>
        <taxon>Metazoa</taxon>
        <taxon>Ecdysozoa</taxon>
        <taxon>Arthropoda</taxon>
        <taxon>Hexapoda</taxon>
        <taxon>Insecta</taxon>
        <taxon>Pterygota</taxon>
        <taxon>Neoptera</taxon>
        <taxon>Endopterygota</taxon>
        <taxon>Coleoptera</taxon>
        <taxon>Polyphaga</taxon>
        <taxon>Elateriformia</taxon>
        <taxon>Elateroidea</taxon>
        <taxon>Lampyridae</taxon>
        <taxon>Luciolinae</taxon>
        <taxon>Aquatica</taxon>
    </lineage>
</organism>
<keyword evidence="2" id="KW-1185">Reference proteome</keyword>
<comment type="caution">
    <text evidence="1">The sequence shown here is derived from an EMBL/GenBank/DDBJ whole genome shotgun (WGS) entry which is preliminary data.</text>
</comment>
<proteinExistence type="predicted"/>
<evidence type="ECO:0000313" key="2">
    <source>
        <dbReference type="Proteomes" id="UP001353858"/>
    </source>
</evidence>
<accession>A0AAN7SJY2</accession>
<reference evidence="2" key="1">
    <citation type="submission" date="2023-01" db="EMBL/GenBank/DDBJ databases">
        <title>Key to firefly adult light organ development and bioluminescence: homeobox transcription factors regulate luciferase expression and transportation to peroxisome.</title>
        <authorList>
            <person name="Fu X."/>
        </authorList>
    </citation>
    <scope>NUCLEOTIDE SEQUENCE [LARGE SCALE GENOMIC DNA]</scope>
</reference>
<sequence length="269" mass="31644">MSLDKFGRLYDRHSRHYYNHYYHQHKHQFTNQDYVNQLAKEINEVRISVDNDIKTIINLIPTAIKAKIDNEFVEMNEKNLKFINERFKMIANVMLNLHKRIYAVESSISATAHIFKILIIKYMEEPHRYNLEEKLDYINKLTDTMIAVHLENKNLNVELERFIDLTSFSSSSKTSSSSSNILLMSLDKFGRSNGNTRHVVFQQGPRGVGFKVTIDNDYDMENKRLLNVGDPIEPHNALNLKYYMDEKCNFKGKRLLNIDELHKQYGCCD</sequence>
<dbReference type="Proteomes" id="UP001353858">
    <property type="component" value="Unassembled WGS sequence"/>
</dbReference>
<protein>
    <submittedName>
        <fullName evidence="1">Uncharacterized protein</fullName>
    </submittedName>
</protein>
<name>A0AAN7SJY2_9COLE</name>
<dbReference type="AlphaFoldDB" id="A0AAN7SJY2"/>
<dbReference type="EMBL" id="JARPUR010000001">
    <property type="protein sequence ID" value="KAK4885842.1"/>
    <property type="molecule type" value="Genomic_DNA"/>
</dbReference>
<gene>
    <name evidence="1" type="ORF">RN001_002113</name>
</gene>
<evidence type="ECO:0000313" key="1">
    <source>
        <dbReference type="EMBL" id="KAK4885842.1"/>
    </source>
</evidence>